<dbReference type="OrthoDB" id="436852at2759"/>
<evidence type="ECO:0000256" key="3">
    <source>
        <dbReference type="ARBA" id="ARBA00022833"/>
    </source>
</evidence>
<dbReference type="CDD" id="cd15556">
    <property type="entry name" value="PHD_MMD1_like"/>
    <property type="match status" value="1"/>
</dbReference>
<dbReference type="InterPro" id="IPR058054">
    <property type="entry name" value="Znf_MS1-like"/>
</dbReference>
<dbReference type="PANTHER" id="PTHR46201">
    <property type="entry name" value="PHD FINGER PROTEIN MALE MEIOCYTE DEATH 1-RELATED"/>
    <property type="match status" value="1"/>
</dbReference>
<dbReference type="InterPro" id="IPR011011">
    <property type="entry name" value="Znf_FYVE_PHD"/>
</dbReference>
<keyword evidence="2" id="KW-0863">Zinc-finger</keyword>
<keyword evidence="3" id="KW-0862">Zinc</keyword>
<feature type="domain" description="Zinc finger PHD-type" evidence="6">
    <location>
        <begin position="606"/>
        <end position="652"/>
    </location>
</feature>
<dbReference type="InterPro" id="IPR019787">
    <property type="entry name" value="Znf_PHD-finger"/>
</dbReference>
<dbReference type="SUPFAM" id="SSF57903">
    <property type="entry name" value="FYVE/PHD zinc finger"/>
    <property type="match status" value="1"/>
</dbReference>
<keyword evidence="4" id="KW-0805">Transcription regulation</keyword>
<evidence type="ECO:0000256" key="4">
    <source>
        <dbReference type="ARBA" id="ARBA00023015"/>
    </source>
</evidence>
<dbReference type="InterPro" id="IPR013083">
    <property type="entry name" value="Znf_RING/FYVE/PHD"/>
</dbReference>
<evidence type="ECO:0000313" key="7">
    <source>
        <dbReference type="Proteomes" id="UP000827889"/>
    </source>
</evidence>
<evidence type="ECO:0000313" key="8">
    <source>
        <dbReference type="RefSeq" id="XP_030536805.1"/>
    </source>
</evidence>
<evidence type="ECO:0000259" key="6">
    <source>
        <dbReference type="SMART" id="SM00249"/>
    </source>
</evidence>
<dbReference type="Pfam" id="PF25565">
    <property type="entry name" value="Ubiquitin_At1g33420"/>
    <property type="match status" value="1"/>
</dbReference>
<dbReference type="PANTHER" id="PTHR46201:SF9">
    <property type="entry name" value="PHD FINGER PROTEIN MALE MEIOCYTE DEATH 1"/>
    <property type="match status" value="1"/>
</dbReference>
<sequence>MSLPFLQACRKRKRPQKIFAFHDFCNPGCPISPAGPFRDNIRLFLGECGVPEEEPTASDLQVWCTPLMHQKTSAVVPLFTVQENMTPPSHSFCDHCRFAGWGNHYMSRWRYHVIIPKDCCWSRPLEERDLDVPNHLLHGLIHGNGFGHLICINGIEGGSQFLCGREIMDLWDRICDNLLVRKVTVEDVSRKRAMDLRLLYGIAYGHTWFGRWSYRFLRGSFGVKEHHYHRAMEFLGSLELVKVLEDFSGTEHFKEIKQIIRHYKGMSETNLVTLKDLLKYMLTVKSHSTREGKPAIAAGPLATLKWKISTRASLQNKHLSQMKPIKYRKFASAVAEMGSRWPGRRMEQAAEVIVSALLEVRGEKSGCTGMTRQDVRDAARLHIGDTGLIDNVLKILNNVIVGDYVVCRAVNPLTRILEYTIHEFDRGREPPEQLVQETLLSPSLVVGHDVYKDVAKVYSAVFLNYPTSDCVSLAAQVILDSKHFMKEWPFRDEEDQLLTFICNLIPSIDRLEVLPTKKVPPGEIIMVPLHATVGDLKAAAESAFRETYCAFEHLVVTDIKAVKETDDTEVLFGVVESGQEVWVRGSGMDVDSQLRYEGGSENWEVRCMCGAEDDDGERMMACDICEVWQHTRCCGIDDTDSVPPLFACSACCKSVGQPNQEDSPLDFRYSDELEPFGYLLLPPTGEPEYEMGLQY</sequence>
<dbReference type="InterPro" id="IPR019786">
    <property type="entry name" value="Zinc_finger_PHD-type_CS"/>
</dbReference>
<evidence type="ECO:0000256" key="2">
    <source>
        <dbReference type="ARBA" id="ARBA00022771"/>
    </source>
</evidence>
<keyword evidence="5" id="KW-0804">Transcription</keyword>
<evidence type="ECO:0000256" key="1">
    <source>
        <dbReference type="ARBA" id="ARBA00022723"/>
    </source>
</evidence>
<dbReference type="KEGG" id="rarg:115745414"/>
<dbReference type="RefSeq" id="XP_030536805.1">
    <property type="nucleotide sequence ID" value="XM_030680945.2"/>
</dbReference>
<dbReference type="Proteomes" id="UP000827889">
    <property type="component" value="Chromosome 8"/>
</dbReference>
<dbReference type="Pfam" id="PF25874">
    <property type="entry name" value="WHD_plant_repro"/>
    <property type="match status" value="1"/>
</dbReference>
<evidence type="ECO:0000256" key="5">
    <source>
        <dbReference type="ARBA" id="ARBA00023163"/>
    </source>
</evidence>
<dbReference type="PROSITE" id="PS01359">
    <property type="entry name" value="ZF_PHD_1"/>
    <property type="match status" value="1"/>
</dbReference>
<dbReference type="GeneID" id="115745414"/>
<dbReference type="InterPro" id="IPR057765">
    <property type="entry name" value="MS1-like_ubiquitin"/>
</dbReference>
<dbReference type="GO" id="GO:0008270">
    <property type="term" value="F:zinc ion binding"/>
    <property type="evidence" value="ECO:0007669"/>
    <property type="project" value="UniProtKB-KW"/>
</dbReference>
<dbReference type="Pfam" id="PF00628">
    <property type="entry name" value="PHD"/>
    <property type="match status" value="1"/>
</dbReference>
<protein>
    <submittedName>
        <fullName evidence="8">PHD finger protein MALE MEIOCYTE DEATH 1</fullName>
    </submittedName>
</protein>
<organism evidence="7 8">
    <name type="scientific">Rhodamnia argentea</name>
    <dbReference type="NCBI Taxonomy" id="178133"/>
    <lineage>
        <taxon>Eukaryota</taxon>
        <taxon>Viridiplantae</taxon>
        <taxon>Streptophyta</taxon>
        <taxon>Embryophyta</taxon>
        <taxon>Tracheophyta</taxon>
        <taxon>Spermatophyta</taxon>
        <taxon>Magnoliopsida</taxon>
        <taxon>eudicotyledons</taxon>
        <taxon>Gunneridae</taxon>
        <taxon>Pentapetalae</taxon>
        <taxon>rosids</taxon>
        <taxon>malvids</taxon>
        <taxon>Myrtales</taxon>
        <taxon>Myrtaceae</taxon>
        <taxon>Myrtoideae</taxon>
        <taxon>Myrteae</taxon>
        <taxon>Australasian group</taxon>
        <taxon>Rhodamnia</taxon>
    </lineage>
</organism>
<reference evidence="8" key="1">
    <citation type="submission" date="2025-08" db="UniProtKB">
        <authorList>
            <consortium name="RefSeq"/>
        </authorList>
    </citation>
    <scope>IDENTIFICATION</scope>
    <source>
        <tissue evidence="8">Leaf</tissue>
    </source>
</reference>
<keyword evidence="1" id="KW-0479">Metal-binding</keyword>
<keyword evidence="7" id="KW-1185">Reference proteome</keyword>
<dbReference type="Gene3D" id="3.30.40.10">
    <property type="entry name" value="Zinc/RING finger domain, C3HC4 (zinc finger)"/>
    <property type="match status" value="1"/>
</dbReference>
<gene>
    <name evidence="8" type="primary">LOC115745414</name>
</gene>
<proteinExistence type="predicted"/>
<dbReference type="AlphaFoldDB" id="A0A8B8PPU4"/>
<dbReference type="InterPro" id="IPR059080">
    <property type="entry name" value="WHD_PTC1"/>
</dbReference>
<dbReference type="InterPro" id="IPR001965">
    <property type="entry name" value="Znf_PHD"/>
</dbReference>
<name>A0A8B8PPU4_9MYRT</name>
<accession>A0A8B8PPU4</accession>
<dbReference type="SMART" id="SM00249">
    <property type="entry name" value="PHD"/>
    <property type="match status" value="1"/>
</dbReference>